<dbReference type="CDD" id="cd02393">
    <property type="entry name" value="KH-I_PNPase"/>
    <property type="match status" value="1"/>
</dbReference>
<comment type="subcellular location">
    <subcellularLocation>
        <location evidence="1 9">Cytoplasm</location>
    </subcellularLocation>
</comment>
<evidence type="ECO:0000256" key="4">
    <source>
        <dbReference type="ARBA" id="ARBA00022679"/>
    </source>
</evidence>
<proteinExistence type="inferred from homology"/>
<dbReference type="FunCoup" id="D6Z4T0">
    <property type="interactions" value="478"/>
</dbReference>
<dbReference type="FunFam" id="2.40.50.140:FF:000023">
    <property type="entry name" value="Polyribonucleotide nucleotidyltransferase"/>
    <property type="match status" value="1"/>
</dbReference>
<dbReference type="SMART" id="SM00322">
    <property type="entry name" value="KH"/>
    <property type="match status" value="1"/>
</dbReference>
<dbReference type="GO" id="GO:0000175">
    <property type="term" value="F:3'-5'-RNA exonuclease activity"/>
    <property type="evidence" value="ECO:0007669"/>
    <property type="project" value="TreeGrafter"/>
</dbReference>
<evidence type="ECO:0000256" key="2">
    <source>
        <dbReference type="ARBA" id="ARBA00007404"/>
    </source>
</evidence>
<evidence type="ECO:0000313" key="12">
    <source>
        <dbReference type="Proteomes" id="UP000001508"/>
    </source>
</evidence>
<dbReference type="Pfam" id="PF01138">
    <property type="entry name" value="RNase_PH"/>
    <property type="match status" value="2"/>
</dbReference>
<evidence type="ECO:0000256" key="6">
    <source>
        <dbReference type="ARBA" id="ARBA00022723"/>
    </source>
</evidence>
<organism evidence="11 12">
    <name type="scientific">Desulfurivibrio alkaliphilus (strain DSM 19089 / UNIQEM U267 / AHT2)</name>
    <dbReference type="NCBI Taxonomy" id="589865"/>
    <lineage>
        <taxon>Bacteria</taxon>
        <taxon>Pseudomonadati</taxon>
        <taxon>Thermodesulfobacteriota</taxon>
        <taxon>Desulfobulbia</taxon>
        <taxon>Desulfobulbales</taxon>
        <taxon>Desulfobulbaceae</taxon>
        <taxon>Desulfurivibrio</taxon>
    </lineage>
</organism>
<dbReference type="FunFam" id="3.30.230.70:FF:000001">
    <property type="entry name" value="Polyribonucleotide nucleotidyltransferase"/>
    <property type="match status" value="1"/>
</dbReference>
<comment type="function">
    <text evidence="9">Involved in mRNA degradation. Catalyzes the phosphorolysis of single-stranded polyribonucleotides processively in the 3'- to 5'-direction.</text>
</comment>
<dbReference type="InterPro" id="IPR036612">
    <property type="entry name" value="KH_dom_type_1_sf"/>
</dbReference>
<dbReference type="InterPro" id="IPR012340">
    <property type="entry name" value="NA-bd_OB-fold"/>
</dbReference>
<dbReference type="GO" id="GO:0004654">
    <property type="term" value="F:polyribonucleotide nucleotidyltransferase activity"/>
    <property type="evidence" value="ECO:0007669"/>
    <property type="project" value="UniProtKB-UniRule"/>
</dbReference>
<dbReference type="InParanoid" id="D6Z4T0"/>
<dbReference type="CDD" id="cd11363">
    <property type="entry name" value="RNase_PH_PNPase_1"/>
    <property type="match status" value="1"/>
</dbReference>
<comment type="similarity">
    <text evidence="2 9">Belongs to the polyribonucleotide nucleotidyltransferase family.</text>
</comment>
<keyword evidence="3 9" id="KW-0963">Cytoplasm</keyword>
<evidence type="ECO:0000256" key="8">
    <source>
        <dbReference type="ARBA" id="ARBA00022884"/>
    </source>
</evidence>
<dbReference type="FunFam" id="3.30.230.70:FF:000002">
    <property type="entry name" value="Polyribonucleotide nucleotidyltransferase"/>
    <property type="match status" value="1"/>
</dbReference>
<gene>
    <name evidence="9" type="primary">pnp</name>
    <name evidence="11" type="ordered locus">DaAHT2_1875</name>
</gene>
<evidence type="ECO:0000256" key="3">
    <source>
        <dbReference type="ARBA" id="ARBA00022490"/>
    </source>
</evidence>
<evidence type="ECO:0000256" key="7">
    <source>
        <dbReference type="ARBA" id="ARBA00022842"/>
    </source>
</evidence>
<dbReference type="InterPro" id="IPR027408">
    <property type="entry name" value="PNPase/RNase_PH_dom_sf"/>
</dbReference>
<dbReference type="InterPro" id="IPR004087">
    <property type="entry name" value="KH_dom"/>
</dbReference>
<dbReference type="InterPro" id="IPR020568">
    <property type="entry name" value="Ribosomal_Su5_D2-typ_SF"/>
</dbReference>
<feature type="binding site" evidence="9">
    <location>
        <position position="492"/>
    </location>
    <ligand>
        <name>Mg(2+)</name>
        <dbReference type="ChEBI" id="CHEBI:18420"/>
    </ligand>
</feature>
<dbReference type="SMART" id="SM00316">
    <property type="entry name" value="S1"/>
    <property type="match status" value="1"/>
</dbReference>
<dbReference type="InterPro" id="IPR004088">
    <property type="entry name" value="KH_dom_type_1"/>
</dbReference>
<dbReference type="Gene3D" id="3.30.1370.10">
    <property type="entry name" value="K Homology domain, type 1"/>
    <property type="match status" value="1"/>
</dbReference>
<dbReference type="Pfam" id="PF00013">
    <property type="entry name" value="KH_1"/>
    <property type="match status" value="1"/>
</dbReference>
<evidence type="ECO:0000259" key="10">
    <source>
        <dbReference type="PROSITE" id="PS50126"/>
    </source>
</evidence>
<dbReference type="SUPFAM" id="SSF46915">
    <property type="entry name" value="Polynucleotide phosphorylase/guanosine pentaphosphate synthase (PNPase/GPSI), domain 3"/>
    <property type="match status" value="1"/>
</dbReference>
<protein>
    <recommendedName>
        <fullName evidence="9">Polyribonucleotide nucleotidyltransferase</fullName>
        <ecNumber evidence="9">2.7.7.8</ecNumber>
    </recommendedName>
    <alternativeName>
        <fullName evidence="9">Polynucleotide phosphorylase</fullName>
        <shortName evidence="9">PNPase</shortName>
    </alternativeName>
</protein>
<dbReference type="GO" id="GO:0006396">
    <property type="term" value="P:RNA processing"/>
    <property type="evidence" value="ECO:0007669"/>
    <property type="project" value="InterPro"/>
</dbReference>
<feature type="domain" description="S1 motif" evidence="10">
    <location>
        <begin position="628"/>
        <end position="696"/>
    </location>
</feature>
<dbReference type="Pfam" id="PF03725">
    <property type="entry name" value="RNase_PH_C"/>
    <property type="match status" value="1"/>
</dbReference>
<keyword evidence="4 9" id="KW-0808">Transferase</keyword>
<dbReference type="PANTHER" id="PTHR11252">
    <property type="entry name" value="POLYRIBONUCLEOTIDE NUCLEOTIDYLTRANSFERASE"/>
    <property type="match status" value="1"/>
</dbReference>
<dbReference type="InterPro" id="IPR036456">
    <property type="entry name" value="PNPase_PH_RNA-bd_sf"/>
</dbReference>
<dbReference type="Proteomes" id="UP000001508">
    <property type="component" value="Chromosome"/>
</dbReference>
<feature type="binding site" evidence="9">
    <location>
        <position position="498"/>
    </location>
    <ligand>
        <name>Mg(2+)</name>
        <dbReference type="ChEBI" id="CHEBI:18420"/>
    </ligand>
</feature>
<dbReference type="EMBL" id="CP001940">
    <property type="protein sequence ID" value="ADH86555.1"/>
    <property type="molecule type" value="Genomic_DNA"/>
</dbReference>
<dbReference type="PANTHER" id="PTHR11252:SF0">
    <property type="entry name" value="POLYRIBONUCLEOTIDE NUCLEOTIDYLTRANSFERASE 1, MITOCHONDRIAL"/>
    <property type="match status" value="1"/>
</dbReference>
<dbReference type="AlphaFoldDB" id="D6Z4T0"/>
<dbReference type="InterPro" id="IPR015848">
    <property type="entry name" value="PNPase_PH_RNA-bd_bac/org-type"/>
</dbReference>
<dbReference type="FunFam" id="3.30.1370.10:FF:000001">
    <property type="entry name" value="Polyribonucleotide nucleotidyltransferase"/>
    <property type="match status" value="1"/>
</dbReference>
<dbReference type="InterPro" id="IPR001247">
    <property type="entry name" value="ExoRNase_PH_dom1"/>
</dbReference>
<evidence type="ECO:0000256" key="9">
    <source>
        <dbReference type="HAMAP-Rule" id="MF_01595"/>
    </source>
</evidence>
<dbReference type="SUPFAM" id="SSF50249">
    <property type="entry name" value="Nucleic acid-binding proteins"/>
    <property type="match status" value="1"/>
</dbReference>
<dbReference type="InterPro" id="IPR012162">
    <property type="entry name" value="PNPase"/>
</dbReference>
<dbReference type="KEGG" id="dak:DaAHT2_1875"/>
<keyword evidence="12" id="KW-1185">Reference proteome</keyword>
<dbReference type="Pfam" id="PF03726">
    <property type="entry name" value="PNPase"/>
    <property type="match status" value="1"/>
</dbReference>
<comment type="catalytic activity">
    <reaction evidence="9">
        <text>RNA(n+1) + phosphate = RNA(n) + a ribonucleoside 5'-diphosphate</text>
        <dbReference type="Rhea" id="RHEA:22096"/>
        <dbReference type="Rhea" id="RHEA-COMP:14527"/>
        <dbReference type="Rhea" id="RHEA-COMP:17342"/>
        <dbReference type="ChEBI" id="CHEBI:43474"/>
        <dbReference type="ChEBI" id="CHEBI:57930"/>
        <dbReference type="ChEBI" id="CHEBI:140395"/>
        <dbReference type="EC" id="2.7.7.8"/>
    </reaction>
</comment>
<evidence type="ECO:0000256" key="5">
    <source>
        <dbReference type="ARBA" id="ARBA00022695"/>
    </source>
</evidence>
<dbReference type="PIRSF" id="PIRSF005499">
    <property type="entry name" value="PNPase"/>
    <property type="match status" value="1"/>
</dbReference>
<keyword evidence="6 9" id="KW-0479">Metal-binding</keyword>
<evidence type="ECO:0000313" key="11">
    <source>
        <dbReference type="EMBL" id="ADH86555.1"/>
    </source>
</evidence>
<comment type="cofactor">
    <cofactor evidence="9">
        <name>Mg(2+)</name>
        <dbReference type="ChEBI" id="CHEBI:18420"/>
    </cofactor>
</comment>
<dbReference type="GO" id="GO:0006402">
    <property type="term" value="P:mRNA catabolic process"/>
    <property type="evidence" value="ECO:0007669"/>
    <property type="project" value="UniProtKB-UniRule"/>
</dbReference>
<evidence type="ECO:0000256" key="1">
    <source>
        <dbReference type="ARBA" id="ARBA00004496"/>
    </source>
</evidence>
<name>D6Z4T0_DESAT</name>
<dbReference type="EC" id="2.7.7.8" evidence="9"/>
<dbReference type="GO" id="GO:0005829">
    <property type="term" value="C:cytosol"/>
    <property type="evidence" value="ECO:0007669"/>
    <property type="project" value="TreeGrafter"/>
</dbReference>
<dbReference type="GO" id="GO:0003723">
    <property type="term" value="F:RNA binding"/>
    <property type="evidence" value="ECO:0007669"/>
    <property type="project" value="UniProtKB-UniRule"/>
</dbReference>
<accession>D6Z4T0</accession>
<dbReference type="PROSITE" id="PS50126">
    <property type="entry name" value="S1"/>
    <property type="match status" value="1"/>
</dbReference>
<dbReference type="Pfam" id="PF00575">
    <property type="entry name" value="S1"/>
    <property type="match status" value="1"/>
</dbReference>
<reference evidence="12" key="1">
    <citation type="submission" date="2010-02" db="EMBL/GenBank/DDBJ databases">
        <title>Complete sequence of Desulfurivibrio alkaliphilus AHT2.</title>
        <authorList>
            <consortium name="US DOE Joint Genome Institute"/>
            <person name="Pitluck S."/>
            <person name="Chertkov O."/>
            <person name="Detter J.C."/>
            <person name="Han C."/>
            <person name="Tapia R."/>
            <person name="Larimer F."/>
            <person name="Land M."/>
            <person name="Hauser L."/>
            <person name="Kyrpides N."/>
            <person name="Mikhailova N."/>
            <person name="Sorokin D.Y."/>
            <person name="Muyzer G."/>
            <person name="Woyke T."/>
        </authorList>
    </citation>
    <scope>NUCLEOTIDE SEQUENCE [LARGE SCALE GENOMIC DNA]</scope>
    <source>
        <strain evidence="12">DSM 19089 / UNIQEM U267 / AHT2</strain>
    </source>
</reference>
<dbReference type="SUPFAM" id="SSF55666">
    <property type="entry name" value="Ribonuclease PH domain 2-like"/>
    <property type="match status" value="2"/>
</dbReference>
<dbReference type="eggNOG" id="COG1185">
    <property type="taxonomic scope" value="Bacteria"/>
</dbReference>
<dbReference type="HAMAP" id="MF_01595">
    <property type="entry name" value="PNPase"/>
    <property type="match status" value="1"/>
</dbReference>
<dbReference type="InterPro" id="IPR036345">
    <property type="entry name" value="ExoRNase_PH_dom2_sf"/>
</dbReference>
<dbReference type="NCBIfam" id="TIGR03591">
    <property type="entry name" value="polynuc_phos"/>
    <property type="match status" value="1"/>
</dbReference>
<keyword evidence="5 9" id="KW-0548">Nucleotidyltransferase</keyword>
<dbReference type="InterPro" id="IPR003029">
    <property type="entry name" value="S1_domain"/>
</dbReference>
<dbReference type="CDD" id="cd11364">
    <property type="entry name" value="RNase_PH_PNPase_2"/>
    <property type="match status" value="1"/>
</dbReference>
<dbReference type="Gene3D" id="3.30.230.70">
    <property type="entry name" value="GHMP Kinase, N-terminal domain"/>
    <property type="match status" value="2"/>
</dbReference>
<keyword evidence="8 9" id="KW-0694">RNA-binding</keyword>
<dbReference type="NCBIfam" id="NF008805">
    <property type="entry name" value="PRK11824.1"/>
    <property type="match status" value="1"/>
</dbReference>
<keyword evidence="7 9" id="KW-0460">Magnesium</keyword>
<dbReference type="SUPFAM" id="SSF54791">
    <property type="entry name" value="Eukaryotic type KH-domain (KH-domain type I)"/>
    <property type="match status" value="1"/>
</dbReference>
<dbReference type="CDD" id="cd04472">
    <property type="entry name" value="S1_PNPase"/>
    <property type="match status" value="1"/>
</dbReference>
<dbReference type="GO" id="GO:0000287">
    <property type="term" value="F:magnesium ion binding"/>
    <property type="evidence" value="ECO:0007669"/>
    <property type="project" value="UniProtKB-UniRule"/>
</dbReference>
<dbReference type="PROSITE" id="PS50084">
    <property type="entry name" value="KH_TYPE_1"/>
    <property type="match status" value="1"/>
</dbReference>
<dbReference type="HOGENOM" id="CLU_004217_2_2_7"/>
<dbReference type="Gene3D" id="2.40.50.140">
    <property type="entry name" value="Nucleic acid-binding proteins"/>
    <property type="match status" value="1"/>
</dbReference>
<dbReference type="STRING" id="589865.DaAHT2_1875"/>
<dbReference type="SUPFAM" id="SSF54211">
    <property type="entry name" value="Ribosomal protein S5 domain 2-like"/>
    <property type="match status" value="2"/>
</dbReference>
<dbReference type="InterPro" id="IPR015847">
    <property type="entry name" value="ExoRNase_PH_dom2"/>
</dbReference>
<sequence>MEKKVSIELAGRKLTIETGRLAKQAGGSVLVTYGQSVVLVTATAAREPKENIDFLPLTIEYQERFYAVGRIPGSFFRREIGRPTENETLACRIIDRPLRPLFAQGYQHETQIIATVLSADQENDPDLMAMLGASAALSVSQVPFLGPIAGVRVGMIDGQYVLNPSQEQRKNSRLDLIVAGSEKAVVMVEGGADSLSEEEVKNGIFFAHESLQPLLAMQKELQAAAGKPKLEVKPRQVDEALRQRVQELAATEMAQVITTVDKQQRGEASAMLEEKVLAALEGELAEAAGEQLPVKLQEAKGLLKELKKKMIRERITKERIRIDNRRLDEVRNITNEVGVLPRVHGSSLFTRGETQVLVSATLGSGEDEQRIESLSGMSFKPFMLHYNFPPYCVGEVRFLRGPSRRDIGHGALAERAVQAVLPDAESFPYTIRVVSEVLESNGSSSMATVCGASLSLMDAGVPMKKPVSGIAMGLIKEGDDIAILSDILGDEDHLGDMDFKVAGTEDGITALQMDIKLEGVSREIMSAALNQAREGRLHILGKMKEAIAAPRSDVPAHAPKMFSITINPDKIRDLIGPGGKVIKAITTEYGIKMDVSDDGKVKIFAPTGEIAEKVKEEVLSITAEAEVGKVYKGVVQKVMDFGAFVQILPGTDGLVHISELEHHRVNKVTDVLNEGDEVMVKVLEIDPRGKIRLSRKALLNEDKS</sequence>